<proteinExistence type="predicted"/>
<accession>A0A830D7B5</accession>
<comment type="caution">
    <text evidence="1">The sequence shown here is derived from an EMBL/GenBank/DDBJ whole genome shotgun (WGS) entry which is preliminary data.</text>
</comment>
<gene>
    <name evidence="1" type="ORF">PHJA_002904800</name>
</gene>
<keyword evidence="2" id="KW-1185">Reference proteome</keyword>
<name>A0A830D7B5_9LAMI</name>
<dbReference type="EMBL" id="BMAC01001604">
    <property type="protein sequence ID" value="GFQ07607.1"/>
    <property type="molecule type" value="Genomic_DNA"/>
</dbReference>
<protein>
    <submittedName>
        <fullName evidence="1">Uncharacterized protein</fullName>
    </submittedName>
</protein>
<evidence type="ECO:0000313" key="2">
    <source>
        <dbReference type="Proteomes" id="UP000653305"/>
    </source>
</evidence>
<organism evidence="1 2">
    <name type="scientific">Phtheirospermum japonicum</name>
    <dbReference type="NCBI Taxonomy" id="374723"/>
    <lineage>
        <taxon>Eukaryota</taxon>
        <taxon>Viridiplantae</taxon>
        <taxon>Streptophyta</taxon>
        <taxon>Embryophyta</taxon>
        <taxon>Tracheophyta</taxon>
        <taxon>Spermatophyta</taxon>
        <taxon>Magnoliopsida</taxon>
        <taxon>eudicotyledons</taxon>
        <taxon>Gunneridae</taxon>
        <taxon>Pentapetalae</taxon>
        <taxon>asterids</taxon>
        <taxon>lamiids</taxon>
        <taxon>Lamiales</taxon>
        <taxon>Orobanchaceae</taxon>
        <taxon>Orobanchaceae incertae sedis</taxon>
        <taxon>Phtheirospermum</taxon>
    </lineage>
</organism>
<dbReference type="AlphaFoldDB" id="A0A830D7B5"/>
<sequence>MYQSGLVVHLLIELRENWGKEGLDKCLLVVKSTLHFPNERTGPGVVEETQSDVIRNLETIETFDKICRKMRIDEIAVKKTSKEKTRKLD</sequence>
<evidence type="ECO:0000313" key="1">
    <source>
        <dbReference type="EMBL" id="GFQ07607.1"/>
    </source>
</evidence>
<dbReference type="Proteomes" id="UP000653305">
    <property type="component" value="Unassembled WGS sequence"/>
</dbReference>
<reference evidence="1" key="1">
    <citation type="submission" date="2020-07" db="EMBL/GenBank/DDBJ databases">
        <title>Ethylene signaling mediates host invasion by parasitic plants.</title>
        <authorList>
            <person name="Yoshida S."/>
        </authorList>
    </citation>
    <scope>NUCLEOTIDE SEQUENCE</scope>
    <source>
        <strain evidence="1">Okayama</strain>
    </source>
</reference>